<feature type="transmembrane region" description="Helical" evidence="1">
    <location>
        <begin position="73"/>
        <end position="91"/>
    </location>
</feature>
<dbReference type="STRING" id="591205.SAMN05421538_102141"/>
<protein>
    <submittedName>
        <fullName evidence="2">Cytochrome c-type biogenesis protein</fullName>
    </submittedName>
</protein>
<gene>
    <name evidence="2" type="ORF">SAMN05421538_102141</name>
</gene>
<keyword evidence="1" id="KW-0812">Transmembrane</keyword>
<keyword evidence="1" id="KW-1133">Transmembrane helix</keyword>
<dbReference type="AlphaFoldDB" id="A0A1G6WI97"/>
<evidence type="ECO:0000313" key="2">
    <source>
        <dbReference type="EMBL" id="SDD65489.1"/>
    </source>
</evidence>
<feature type="transmembrane region" description="Helical" evidence="1">
    <location>
        <begin position="12"/>
        <end position="35"/>
    </location>
</feature>
<dbReference type="EMBL" id="FNAH01000002">
    <property type="protein sequence ID" value="SDD65489.1"/>
    <property type="molecule type" value="Genomic_DNA"/>
</dbReference>
<feature type="transmembrane region" description="Helical" evidence="1">
    <location>
        <begin position="169"/>
        <end position="187"/>
    </location>
</feature>
<dbReference type="RefSeq" id="WP_090521239.1">
    <property type="nucleotide sequence ID" value="NZ_FNAH01000002.1"/>
</dbReference>
<evidence type="ECO:0000256" key="1">
    <source>
        <dbReference type="SAM" id="Phobius"/>
    </source>
</evidence>
<dbReference type="OrthoDB" id="9803065at2"/>
<feature type="transmembrane region" description="Helical" evidence="1">
    <location>
        <begin position="142"/>
        <end position="163"/>
    </location>
</feature>
<feature type="transmembrane region" description="Helical" evidence="1">
    <location>
        <begin position="103"/>
        <end position="130"/>
    </location>
</feature>
<reference evidence="2 3" key="1">
    <citation type="submission" date="2016-10" db="EMBL/GenBank/DDBJ databases">
        <authorList>
            <person name="de Groot N.N."/>
        </authorList>
    </citation>
    <scope>NUCLEOTIDE SEQUENCE [LARGE SCALE GENOMIC DNA]</scope>
    <source>
        <strain evidence="2 3">DSM 22220</strain>
    </source>
</reference>
<dbReference type="PANTHER" id="PTHR31272">
    <property type="entry name" value="CYTOCHROME C-TYPE BIOGENESIS PROTEIN HI_1454-RELATED"/>
    <property type="match status" value="1"/>
</dbReference>
<organism evidence="2 3">
    <name type="scientific">Paracoccus isoporae</name>
    <dbReference type="NCBI Taxonomy" id="591205"/>
    <lineage>
        <taxon>Bacteria</taxon>
        <taxon>Pseudomonadati</taxon>
        <taxon>Pseudomonadota</taxon>
        <taxon>Alphaproteobacteria</taxon>
        <taxon>Rhodobacterales</taxon>
        <taxon>Paracoccaceae</taxon>
        <taxon>Paracoccus</taxon>
    </lineage>
</organism>
<dbReference type="Proteomes" id="UP000199344">
    <property type="component" value="Unassembled WGS sequence"/>
</dbReference>
<evidence type="ECO:0000313" key="3">
    <source>
        <dbReference type="Proteomes" id="UP000199344"/>
    </source>
</evidence>
<keyword evidence="3" id="KW-1185">Reference proteome</keyword>
<dbReference type="InterPro" id="IPR051790">
    <property type="entry name" value="Cytochrome_c-biogenesis_DsbD"/>
</dbReference>
<keyword evidence="1" id="KW-0472">Membrane</keyword>
<sequence length="208" mass="21414">MTDLAAIDAYLAGLLSFLSPCVLPVLPFFLCLLAGRGLPGWQGAGFGAGFGAVFLLSCLGATRIGQIFIAWHAELRLLAGAVLIVAAFRVLSSGRAAGRSGIIRAVLLGLAFGFGWTACVGPSLSALIALARSEALTGTALLSLYAAGMVTPFVVMASLTAALPRPAGLLRKGSALGLAIFALLIATDRVNRIAQFLLERADWSATLI</sequence>
<proteinExistence type="predicted"/>
<dbReference type="PANTHER" id="PTHR31272:SF9">
    <property type="entry name" value="BLL1027 PROTEIN"/>
    <property type="match status" value="1"/>
</dbReference>
<name>A0A1G6WI97_9RHOB</name>
<feature type="transmembrane region" description="Helical" evidence="1">
    <location>
        <begin position="41"/>
        <end position="61"/>
    </location>
</feature>
<accession>A0A1G6WI97</accession>